<protein>
    <submittedName>
        <fullName evidence="1">Uncharacterized protein</fullName>
    </submittedName>
</protein>
<dbReference type="EMBL" id="JBHSLL010000012">
    <property type="protein sequence ID" value="MFC5385153.1"/>
    <property type="molecule type" value="Genomic_DNA"/>
</dbReference>
<sequence length="68" mass="7691">MTDARERFIQKLLNTADNIGDVPKSELAILLRQAAIWLRNAPRDEELEDEFSRFISDMNNDDDPGGAA</sequence>
<comment type="caution">
    <text evidence="1">The sequence shown here is derived from an EMBL/GenBank/DDBJ whole genome shotgun (WGS) entry which is preliminary data.</text>
</comment>
<evidence type="ECO:0000313" key="1">
    <source>
        <dbReference type="EMBL" id="MFC5385153.1"/>
    </source>
</evidence>
<dbReference type="RefSeq" id="WP_378228037.1">
    <property type="nucleotide sequence ID" value="NZ_JBHSLL010000012.1"/>
</dbReference>
<accession>A0ABW0GXE4</accession>
<keyword evidence="2" id="KW-1185">Reference proteome</keyword>
<evidence type="ECO:0000313" key="2">
    <source>
        <dbReference type="Proteomes" id="UP001596016"/>
    </source>
</evidence>
<dbReference type="Proteomes" id="UP001596016">
    <property type="component" value="Unassembled WGS sequence"/>
</dbReference>
<proteinExistence type="predicted"/>
<name>A0ABW0GXE4_9HYPH</name>
<organism evidence="1 2">
    <name type="scientific">Aquamicrobium segne</name>
    <dbReference type="NCBI Taxonomy" id="469547"/>
    <lineage>
        <taxon>Bacteria</taxon>
        <taxon>Pseudomonadati</taxon>
        <taxon>Pseudomonadota</taxon>
        <taxon>Alphaproteobacteria</taxon>
        <taxon>Hyphomicrobiales</taxon>
        <taxon>Phyllobacteriaceae</taxon>
        <taxon>Aquamicrobium</taxon>
    </lineage>
</organism>
<reference evidence="2" key="1">
    <citation type="journal article" date="2019" name="Int. J. Syst. Evol. Microbiol.">
        <title>The Global Catalogue of Microorganisms (GCM) 10K type strain sequencing project: providing services to taxonomists for standard genome sequencing and annotation.</title>
        <authorList>
            <consortium name="The Broad Institute Genomics Platform"/>
            <consortium name="The Broad Institute Genome Sequencing Center for Infectious Disease"/>
            <person name="Wu L."/>
            <person name="Ma J."/>
        </authorList>
    </citation>
    <scope>NUCLEOTIDE SEQUENCE [LARGE SCALE GENOMIC DNA]</scope>
    <source>
        <strain evidence="2">CGMCC 4.1415</strain>
    </source>
</reference>
<gene>
    <name evidence="1" type="ORF">ACFPLB_04135</name>
</gene>